<proteinExistence type="predicted"/>
<sequence length="98" mass="11132">MFDATEFCRISGIQQEALADWIEAEWLRPRQTHNGWRFSMIDLMRVQLVLDLQGQMGVNDEGVAVILHLLDQIHGLRRALRGTTSATMRRVSGSPVRG</sequence>
<dbReference type="OrthoDB" id="9800876at2"/>
<dbReference type="Pfam" id="PF13591">
    <property type="entry name" value="MerR_2"/>
    <property type="match status" value="1"/>
</dbReference>
<dbReference type="Gene3D" id="1.10.1660.10">
    <property type="match status" value="1"/>
</dbReference>
<dbReference type="AlphaFoldDB" id="A0A432PIN9"/>
<comment type="caution">
    <text evidence="1">The sequence shown here is derived from an EMBL/GenBank/DDBJ whole genome shotgun (WGS) entry which is preliminary data.</text>
</comment>
<protein>
    <recommendedName>
        <fullName evidence="3">MerR family transcriptional regulator</fullName>
    </recommendedName>
</protein>
<reference evidence="2" key="1">
    <citation type="submission" date="2018-11" db="EMBL/GenBank/DDBJ databases">
        <title>Rhizobium chutanense sp. nov., isolated from root nodules of Phaseolus vulgaris in China.</title>
        <authorList>
            <person name="Huo Y."/>
        </authorList>
    </citation>
    <scope>NUCLEOTIDE SEQUENCE [LARGE SCALE GENOMIC DNA]</scope>
    <source>
        <strain evidence="2">CCBAU 65647</strain>
    </source>
</reference>
<dbReference type="Proteomes" id="UP000278823">
    <property type="component" value="Unassembled WGS sequence"/>
</dbReference>
<name>A0A432PIN9_9HYPH</name>
<dbReference type="RefSeq" id="WP_126922352.1">
    <property type="nucleotide sequence ID" value="NZ_ML133691.1"/>
</dbReference>
<evidence type="ECO:0000313" key="2">
    <source>
        <dbReference type="Proteomes" id="UP000278823"/>
    </source>
</evidence>
<keyword evidence="2" id="KW-1185">Reference proteome</keyword>
<dbReference type="EMBL" id="RJTH01000006">
    <property type="protein sequence ID" value="RUM23881.1"/>
    <property type="molecule type" value="Genomic_DNA"/>
</dbReference>
<gene>
    <name evidence="1" type="ORF">EFQ99_17985</name>
</gene>
<evidence type="ECO:0008006" key="3">
    <source>
        <dbReference type="Google" id="ProtNLM"/>
    </source>
</evidence>
<organism evidence="1 2">
    <name type="scientific">Rhizobium vallis</name>
    <dbReference type="NCBI Taxonomy" id="634290"/>
    <lineage>
        <taxon>Bacteria</taxon>
        <taxon>Pseudomonadati</taxon>
        <taxon>Pseudomonadota</taxon>
        <taxon>Alphaproteobacteria</taxon>
        <taxon>Hyphomicrobiales</taxon>
        <taxon>Rhizobiaceae</taxon>
        <taxon>Rhizobium/Agrobacterium group</taxon>
        <taxon>Rhizobium</taxon>
    </lineage>
</organism>
<evidence type="ECO:0000313" key="1">
    <source>
        <dbReference type="EMBL" id="RUM23881.1"/>
    </source>
</evidence>
<accession>A0A432PIN9</accession>